<dbReference type="RefSeq" id="WP_270359960.1">
    <property type="nucleotide sequence ID" value="NZ_CP154878.1"/>
</dbReference>
<protein>
    <submittedName>
        <fullName evidence="1">Uncharacterized protein</fullName>
    </submittedName>
</protein>
<gene>
    <name evidence="1" type="ORF">ABC765_05140</name>
</gene>
<evidence type="ECO:0000313" key="1">
    <source>
        <dbReference type="EMBL" id="XBG96473.1"/>
    </source>
</evidence>
<reference evidence="1" key="1">
    <citation type="submission" date="2024-04" db="EMBL/GenBank/DDBJ databases">
        <title>Limosilactobacillus allomucosae sp. nov., a novel species isolated from wild boar faecal samples as a potential probiotics for domestic pigs.</title>
        <authorList>
            <person name="Chen B."/>
        </authorList>
    </citation>
    <scope>NUCLEOTIDE SEQUENCE</scope>
    <source>
        <strain evidence="1">WILCCON 0051</strain>
    </source>
</reference>
<dbReference type="AlphaFoldDB" id="A0AAU7C5R8"/>
<dbReference type="KEGG" id="lalo:ABC765_05140"/>
<sequence length="58" mass="6826">MKQTPKLEKSLVIKPKKEKSRLKQMFNGYDTNKPYPFEVVDKGNSVTEKHLSFPCRQK</sequence>
<accession>A0AAU7C5R8</accession>
<organism evidence="1">
    <name type="scientific">Limosilactobacillus allomucosae</name>
    <dbReference type="NCBI Taxonomy" id="3142938"/>
    <lineage>
        <taxon>Bacteria</taxon>
        <taxon>Bacillati</taxon>
        <taxon>Bacillota</taxon>
        <taxon>Bacilli</taxon>
        <taxon>Lactobacillales</taxon>
        <taxon>Lactobacillaceae</taxon>
        <taxon>Limosilactobacillus</taxon>
    </lineage>
</organism>
<dbReference type="EMBL" id="CP154878">
    <property type="protein sequence ID" value="XBG96473.1"/>
    <property type="molecule type" value="Genomic_DNA"/>
</dbReference>
<proteinExistence type="predicted"/>
<name>A0AAU7C5R8_9LACO</name>